<evidence type="ECO:0000313" key="3">
    <source>
        <dbReference type="EMBL" id="VFT98603.1"/>
    </source>
</evidence>
<feature type="region of interest" description="Disordered" evidence="1">
    <location>
        <begin position="59"/>
        <end position="89"/>
    </location>
</feature>
<evidence type="ECO:0000256" key="1">
    <source>
        <dbReference type="SAM" id="MobiDB-lite"/>
    </source>
</evidence>
<gene>
    <name evidence="3" type="primary">Aste57867_21935</name>
    <name evidence="2" type="ORF">As57867_021866</name>
    <name evidence="3" type="ORF">ASTE57867_21935</name>
</gene>
<dbReference type="EMBL" id="VJMH01007012">
    <property type="protein sequence ID" value="KAF0686230.1"/>
    <property type="molecule type" value="Genomic_DNA"/>
</dbReference>
<dbReference type="Proteomes" id="UP000332933">
    <property type="component" value="Unassembled WGS sequence"/>
</dbReference>
<reference evidence="2" key="2">
    <citation type="submission" date="2019-06" db="EMBL/GenBank/DDBJ databases">
        <title>Genomics analysis of Aphanomyces spp. identifies a new class of oomycete effector associated with host adaptation.</title>
        <authorList>
            <person name="Gaulin E."/>
        </authorList>
    </citation>
    <scope>NUCLEOTIDE SEQUENCE</scope>
    <source>
        <strain evidence="2">CBS 578.67</strain>
    </source>
</reference>
<dbReference type="EMBL" id="CAADRA010007038">
    <property type="protein sequence ID" value="VFT98603.1"/>
    <property type="molecule type" value="Genomic_DNA"/>
</dbReference>
<name>A0A485LIV6_9STRA</name>
<evidence type="ECO:0000313" key="4">
    <source>
        <dbReference type="Proteomes" id="UP000332933"/>
    </source>
</evidence>
<keyword evidence="4" id="KW-1185">Reference proteome</keyword>
<reference evidence="3 4" key="1">
    <citation type="submission" date="2019-03" db="EMBL/GenBank/DDBJ databases">
        <authorList>
            <person name="Gaulin E."/>
            <person name="Dumas B."/>
        </authorList>
    </citation>
    <scope>NUCLEOTIDE SEQUENCE [LARGE SCALE GENOMIC DNA]</scope>
    <source>
        <strain evidence="3">CBS 568.67</strain>
    </source>
</reference>
<dbReference type="OrthoDB" id="158896at2759"/>
<dbReference type="AlphaFoldDB" id="A0A485LIV6"/>
<protein>
    <submittedName>
        <fullName evidence="3">Aste57867_21935 protein</fullName>
    </submittedName>
</protein>
<evidence type="ECO:0000313" key="2">
    <source>
        <dbReference type="EMBL" id="KAF0686230.1"/>
    </source>
</evidence>
<organism evidence="3 4">
    <name type="scientific">Aphanomyces stellatus</name>
    <dbReference type="NCBI Taxonomy" id="120398"/>
    <lineage>
        <taxon>Eukaryota</taxon>
        <taxon>Sar</taxon>
        <taxon>Stramenopiles</taxon>
        <taxon>Oomycota</taxon>
        <taxon>Saprolegniomycetes</taxon>
        <taxon>Saprolegniales</taxon>
        <taxon>Verrucalvaceae</taxon>
        <taxon>Aphanomyces</taxon>
    </lineage>
</organism>
<accession>A0A485LIV6</accession>
<sequence length="89" mass="9754">MSSVDTTHHSRVTEDDCAALFKTYTNKDNLPVVCKDLLRRKNSGGTGFYGVTENHSLNVKGGHRGKDGESHASIQRRFTGPMSGYSVSH</sequence>
<proteinExistence type="predicted"/>